<evidence type="ECO:0000313" key="3">
    <source>
        <dbReference type="Proteomes" id="UP000477680"/>
    </source>
</evidence>
<organism evidence="2 3">
    <name type="scientific">Kineobactrum salinum</name>
    <dbReference type="NCBI Taxonomy" id="2708301"/>
    <lineage>
        <taxon>Bacteria</taxon>
        <taxon>Pseudomonadati</taxon>
        <taxon>Pseudomonadota</taxon>
        <taxon>Gammaproteobacteria</taxon>
        <taxon>Cellvibrionales</taxon>
        <taxon>Halieaceae</taxon>
        <taxon>Kineobactrum</taxon>
    </lineage>
</organism>
<dbReference type="Proteomes" id="UP000477680">
    <property type="component" value="Chromosome"/>
</dbReference>
<protein>
    <submittedName>
        <fullName evidence="2">Uncharacterized protein</fullName>
    </submittedName>
</protein>
<accession>A0A6C0TXT4</accession>
<evidence type="ECO:0000256" key="1">
    <source>
        <dbReference type="SAM" id="MobiDB-lite"/>
    </source>
</evidence>
<proteinExistence type="predicted"/>
<dbReference type="EMBL" id="CP048711">
    <property type="protein sequence ID" value="QIB64640.1"/>
    <property type="molecule type" value="Genomic_DNA"/>
</dbReference>
<dbReference type="RefSeq" id="WP_163493890.1">
    <property type="nucleotide sequence ID" value="NZ_CP048711.1"/>
</dbReference>
<evidence type="ECO:0000313" key="2">
    <source>
        <dbReference type="EMBL" id="QIB64640.1"/>
    </source>
</evidence>
<keyword evidence="3" id="KW-1185">Reference proteome</keyword>
<feature type="region of interest" description="Disordered" evidence="1">
    <location>
        <begin position="37"/>
        <end position="68"/>
    </location>
</feature>
<sequence length="108" mass="11271">MTSSHHGKTLYQLGLSLLLVTNLLLWSSSWNSPAFHAGQFEQPGDSSPPFLVGAGDGSDDEACGDASANRAVLPSPDLRCAAGSRIAVARRIRIASYPASPRAPPALV</sequence>
<name>A0A6C0TXT4_9GAMM</name>
<reference evidence="2 3" key="1">
    <citation type="submission" date="2020-02" db="EMBL/GenBank/DDBJ databases">
        <title>Genome sequencing for Kineobactrum sp. M2.</title>
        <authorList>
            <person name="Park S.-J."/>
        </authorList>
    </citation>
    <scope>NUCLEOTIDE SEQUENCE [LARGE SCALE GENOMIC DNA]</scope>
    <source>
        <strain evidence="2 3">M2</strain>
    </source>
</reference>
<dbReference type="KEGG" id="kim:G3T16_03725"/>
<dbReference type="AlphaFoldDB" id="A0A6C0TXT4"/>
<gene>
    <name evidence="2" type="ORF">G3T16_03725</name>
</gene>